<dbReference type="PRINTS" id="PR00081">
    <property type="entry name" value="GDHRDH"/>
</dbReference>
<dbReference type="SUPFAM" id="SSF51735">
    <property type="entry name" value="NAD(P)-binding Rossmann-fold domains"/>
    <property type="match status" value="1"/>
</dbReference>
<proteinExistence type="inferred from homology"/>
<evidence type="ECO:0000313" key="3">
    <source>
        <dbReference type="EMBL" id="SEP04389.1"/>
    </source>
</evidence>
<dbReference type="InterPro" id="IPR036291">
    <property type="entry name" value="NAD(P)-bd_dom_sf"/>
</dbReference>
<dbReference type="Gene3D" id="3.40.50.720">
    <property type="entry name" value="NAD(P)-binding Rossmann-like Domain"/>
    <property type="match status" value="1"/>
</dbReference>
<keyword evidence="2" id="KW-0560">Oxidoreductase</keyword>
<dbReference type="PANTHER" id="PTHR43658:SF8">
    <property type="entry name" value="17-BETA-HYDROXYSTEROID DEHYDROGENASE 14-RELATED"/>
    <property type="match status" value="1"/>
</dbReference>
<accession>A0A1H8UMF2</accession>
<dbReference type="STRING" id="406100.SAMN04488052_10798"/>
<reference evidence="3 4" key="1">
    <citation type="submission" date="2016-10" db="EMBL/GenBank/DDBJ databases">
        <authorList>
            <person name="de Groot N.N."/>
        </authorList>
    </citation>
    <scope>NUCLEOTIDE SEQUENCE [LARGE SCALE GENOMIC DNA]</scope>
    <source>
        <strain evidence="3 4">CGMCC 1.6291</strain>
    </source>
</reference>
<keyword evidence="4" id="KW-1185">Reference proteome</keyword>
<gene>
    <name evidence="3" type="ORF">SAMN04488052_10798</name>
</gene>
<evidence type="ECO:0000256" key="2">
    <source>
        <dbReference type="ARBA" id="ARBA00023002"/>
    </source>
</evidence>
<dbReference type="PROSITE" id="PS00061">
    <property type="entry name" value="ADH_SHORT"/>
    <property type="match status" value="1"/>
</dbReference>
<dbReference type="InterPro" id="IPR002347">
    <property type="entry name" value="SDR_fam"/>
</dbReference>
<dbReference type="NCBIfam" id="NF005559">
    <property type="entry name" value="PRK07231.1"/>
    <property type="match status" value="1"/>
</dbReference>
<dbReference type="CDD" id="cd05233">
    <property type="entry name" value="SDR_c"/>
    <property type="match status" value="1"/>
</dbReference>
<sequence length="245" mass="25453">MRLKGKGVVITGGASGIGAETARGAIAEGARVVIADMNQALGEAVATKLGADQCLFVQTDVTRTGDIHNLFEQAEAFCGVDAVFNNAGIGHQELAVDYTDEDWLRVIDINLNGVFRVAREAMRRMQNGGGAILNCASILGHVGQSQTAAYTAAKGGVLNVTRTLALEGAPGGIRVNSLSPGYIATPLLDELDPEVLEFLTSLHPIGRLGQAREVANAALFLLSDEASFVTGTDLLVDGGFTAGKS</sequence>
<dbReference type="EMBL" id="FOEG01000007">
    <property type="protein sequence ID" value="SEP04389.1"/>
    <property type="molecule type" value="Genomic_DNA"/>
</dbReference>
<evidence type="ECO:0000313" key="4">
    <source>
        <dbReference type="Proteomes" id="UP000199657"/>
    </source>
</evidence>
<comment type="similarity">
    <text evidence="1">Belongs to the short-chain dehydrogenases/reductases (SDR) family.</text>
</comment>
<dbReference type="OrthoDB" id="9803628at2"/>
<dbReference type="FunFam" id="3.40.50.720:FF:000084">
    <property type="entry name" value="Short-chain dehydrogenase reductase"/>
    <property type="match status" value="1"/>
</dbReference>
<dbReference type="RefSeq" id="WP_091645143.1">
    <property type="nucleotide sequence ID" value="NZ_FOEG01000007.1"/>
</dbReference>
<organism evidence="3 4">
    <name type="scientific">Aquisalimonas asiatica</name>
    <dbReference type="NCBI Taxonomy" id="406100"/>
    <lineage>
        <taxon>Bacteria</taxon>
        <taxon>Pseudomonadati</taxon>
        <taxon>Pseudomonadota</taxon>
        <taxon>Gammaproteobacteria</taxon>
        <taxon>Chromatiales</taxon>
        <taxon>Ectothiorhodospiraceae</taxon>
        <taxon>Aquisalimonas</taxon>
    </lineage>
</organism>
<dbReference type="GO" id="GO:0016491">
    <property type="term" value="F:oxidoreductase activity"/>
    <property type="evidence" value="ECO:0007669"/>
    <property type="project" value="UniProtKB-KW"/>
</dbReference>
<dbReference type="Pfam" id="PF13561">
    <property type="entry name" value="adh_short_C2"/>
    <property type="match status" value="1"/>
</dbReference>
<name>A0A1H8UMF2_9GAMM</name>
<dbReference type="PRINTS" id="PR00080">
    <property type="entry name" value="SDRFAMILY"/>
</dbReference>
<dbReference type="Proteomes" id="UP000199657">
    <property type="component" value="Unassembled WGS sequence"/>
</dbReference>
<protein>
    <submittedName>
        <fullName evidence="3">NAD(P)-dependent dehydrogenase, short-chain alcohol dehydrogenase family</fullName>
    </submittedName>
</protein>
<dbReference type="InterPro" id="IPR020904">
    <property type="entry name" value="Sc_DH/Rdtase_CS"/>
</dbReference>
<evidence type="ECO:0000256" key="1">
    <source>
        <dbReference type="ARBA" id="ARBA00006484"/>
    </source>
</evidence>
<dbReference type="PANTHER" id="PTHR43658">
    <property type="entry name" value="SHORT-CHAIN DEHYDROGENASE/REDUCTASE"/>
    <property type="match status" value="1"/>
</dbReference>
<dbReference type="AlphaFoldDB" id="A0A1H8UMF2"/>